<sequence length="101" mass="11553">MEVKIKNIERNYIFKRNVSEEVIQNIENIVGRVRGNVVLAREKGINSENVDLPTEIVKAEIAADVMDELTREEKRFLVTEINMVSEKEKVAGIIKGEILNE</sequence>
<name>A0AAX2JD01_9FUSO</name>
<dbReference type="KEGG" id="ful:C4N20_15615"/>
<dbReference type="GeneID" id="78456255"/>
<dbReference type="EMBL" id="LS483487">
    <property type="protein sequence ID" value="SQJ03939.1"/>
    <property type="molecule type" value="Genomic_DNA"/>
</dbReference>
<protein>
    <submittedName>
        <fullName evidence="1">Uncharacterized protein</fullName>
    </submittedName>
</protein>
<proteinExistence type="predicted"/>
<reference evidence="1 2" key="1">
    <citation type="submission" date="2018-06" db="EMBL/GenBank/DDBJ databases">
        <authorList>
            <consortium name="Pathogen Informatics"/>
            <person name="Doyle S."/>
        </authorList>
    </citation>
    <scope>NUCLEOTIDE SEQUENCE [LARGE SCALE GENOMIC DNA]</scope>
    <source>
        <strain evidence="1 2">NCTC12112</strain>
    </source>
</reference>
<evidence type="ECO:0000313" key="2">
    <source>
        <dbReference type="Proteomes" id="UP000249008"/>
    </source>
</evidence>
<dbReference type="AlphaFoldDB" id="A0AAX2JD01"/>
<evidence type="ECO:0000313" key="1">
    <source>
        <dbReference type="EMBL" id="SQJ03939.1"/>
    </source>
</evidence>
<dbReference type="RefSeq" id="WP_005980002.1">
    <property type="nucleotide sequence ID" value="NZ_CABKNW010000004.1"/>
</dbReference>
<organism evidence="1 2">
    <name type="scientific">Fusobacterium ulcerans</name>
    <dbReference type="NCBI Taxonomy" id="861"/>
    <lineage>
        <taxon>Bacteria</taxon>
        <taxon>Fusobacteriati</taxon>
        <taxon>Fusobacteriota</taxon>
        <taxon>Fusobacteriia</taxon>
        <taxon>Fusobacteriales</taxon>
        <taxon>Fusobacteriaceae</taxon>
        <taxon>Fusobacterium</taxon>
    </lineage>
</organism>
<dbReference type="Proteomes" id="UP000249008">
    <property type="component" value="Chromosome 1"/>
</dbReference>
<accession>A0AAX2JD01</accession>
<gene>
    <name evidence="1" type="ORF">NCTC12112_01702</name>
</gene>